<comment type="catalytic activity">
    <reaction evidence="1">
        <text>ATP + protein L-histidine = ADP + protein N-phospho-L-histidine.</text>
        <dbReference type="EC" id="2.7.13.3"/>
    </reaction>
</comment>
<feature type="domain" description="Response regulatory" evidence="16">
    <location>
        <begin position="593"/>
        <end position="709"/>
    </location>
</feature>
<keyword evidence="19" id="KW-1185">Reference proteome</keyword>
<evidence type="ECO:0000313" key="18">
    <source>
        <dbReference type="EMBL" id="URI09689.1"/>
    </source>
</evidence>
<evidence type="ECO:0000256" key="11">
    <source>
        <dbReference type="ARBA" id="ARBA00023136"/>
    </source>
</evidence>
<dbReference type="Gene3D" id="3.30.565.10">
    <property type="entry name" value="Histidine kinase-like ATPase, C-terminal domain"/>
    <property type="match status" value="1"/>
</dbReference>
<name>A0ABY4SER1_AQUTE</name>
<keyword evidence="8" id="KW-0067">ATP-binding</keyword>
<evidence type="ECO:0000256" key="4">
    <source>
        <dbReference type="ARBA" id="ARBA00022475"/>
    </source>
</evidence>
<comment type="subcellular location">
    <subcellularLocation>
        <location evidence="2">Cell membrane</location>
        <topology evidence="2">Multi-pass membrane protein</topology>
    </subcellularLocation>
</comment>
<evidence type="ECO:0000256" key="3">
    <source>
        <dbReference type="ARBA" id="ARBA00012438"/>
    </source>
</evidence>
<dbReference type="InterPro" id="IPR003594">
    <property type="entry name" value="HATPase_dom"/>
</dbReference>
<protein>
    <recommendedName>
        <fullName evidence="3">histidine kinase</fullName>
        <ecNumber evidence="3">2.7.13.3</ecNumber>
    </recommendedName>
</protein>
<dbReference type="Pfam" id="PF01627">
    <property type="entry name" value="Hpt"/>
    <property type="match status" value="1"/>
</dbReference>
<feature type="domain" description="Response regulatory" evidence="16">
    <location>
        <begin position="446"/>
        <end position="565"/>
    </location>
</feature>
<dbReference type="InterPro" id="IPR001789">
    <property type="entry name" value="Sig_transdc_resp-reg_receiver"/>
</dbReference>
<evidence type="ECO:0000256" key="5">
    <source>
        <dbReference type="ARBA" id="ARBA00022553"/>
    </source>
</evidence>
<evidence type="ECO:0000313" key="19">
    <source>
        <dbReference type="Proteomes" id="UP001056201"/>
    </source>
</evidence>
<feature type="modified residue" description="4-aspartylphosphate" evidence="13">
    <location>
        <position position="500"/>
    </location>
</feature>
<dbReference type="Pfam" id="PF00072">
    <property type="entry name" value="Response_reg"/>
    <property type="match status" value="2"/>
</dbReference>
<evidence type="ECO:0000256" key="6">
    <source>
        <dbReference type="ARBA" id="ARBA00022692"/>
    </source>
</evidence>
<evidence type="ECO:0000256" key="7">
    <source>
        <dbReference type="ARBA" id="ARBA00022741"/>
    </source>
</evidence>
<dbReference type="SUPFAM" id="SSF55785">
    <property type="entry name" value="PYP-like sensor domain (PAS domain)"/>
    <property type="match status" value="1"/>
</dbReference>
<dbReference type="RefSeq" id="WP_250197912.1">
    <property type="nucleotide sequence ID" value="NZ_CP097636.1"/>
</dbReference>
<dbReference type="EC" id="2.7.13.3" evidence="3"/>
<dbReference type="SMART" id="SM00387">
    <property type="entry name" value="HATPase_c"/>
    <property type="match status" value="1"/>
</dbReference>
<dbReference type="SMART" id="SM00448">
    <property type="entry name" value="REC"/>
    <property type="match status" value="2"/>
</dbReference>
<dbReference type="SUPFAM" id="SSF47384">
    <property type="entry name" value="Homodimeric domain of signal transducing histidine kinase"/>
    <property type="match status" value="1"/>
</dbReference>
<evidence type="ECO:0000256" key="8">
    <source>
        <dbReference type="ARBA" id="ARBA00022840"/>
    </source>
</evidence>
<accession>A0ABY4SER1</accession>
<keyword evidence="5 13" id="KW-0597">Phosphoprotein</keyword>
<dbReference type="PROSITE" id="PS50894">
    <property type="entry name" value="HPT"/>
    <property type="match status" value="1"/>
</dbReference>
<keyword evidence="7" id="KW-0547">Nucleotide-binding</keyword>
<dbReference type="InterPro" id="IPR036890">
    <property type="entry name" value="HATPase_C_sf"/>
</dbReference>
<dbReference type="NCBIfam" id="TIGR00229">
    <property type="entry name" value="sensory_box"/>
    <property type="match status" value="1"/>
</dbReference>
<feature type="domain" description="Histidine kinase" evidence="15">
    <location>
        <begin position="209"/>
        <end position="430"/>
    </location>
</feature>
<evidence type="ECO:0000259" key="15">
    <source>
        <dbReference type="PROSITE" id="PS50109"/>
    </source>
</evidence>
<dbReference type="CDD" id="cd00082">
    <property type="entry name" value="HisKA"/>
    <property type="match status" value="1"/>
</dbReference>
<dbReference type="InterPro" id="IPR013655">
    <property type="entry name" value="PAS_fold_3"/>
</dbReference>
<feature type="domain" description="HPt" evidence="17">
    <location>
        <begin position="744"/>
        <end position="832"/>
    </location>
</feature>
<dbReference type="InterPro" id="IPR011006">
    <property type="entry name" value="CheY-like_superfamily"/>
</dbReference>
<dbReference type="PRINTS" id="PR00344">
    <property type="entry name" value="BCTRLSENSOR"/>
</dbReference>
<evidence type="ECO:0000256" key="13">
    <source>
        <dbReference type="PROSITE-ProRule" id="PRU00169"/>
    </source>
</evidence>
<sequence length="841" mass="91265">MTGSRFGNIGRFQAGVGMVAMPAADAAWPLWSWLCLAALVLLAAWLFVVHRQLRQERARHRQDEVALRDARQFIDDIANELPVVVFQRSVGPSGSPFTFVGHGVHELLGCTAEELMRDPEQRWRCVHEDDLAWTQTWVDASLTHGLVGSIHFRTRVNGRVRWIEALSTAVRRPDGSRVIHGAWRDITELAEAQQVARAAANAKSAFLANMSHEIRTPMNAILGMARLALASGLDERQRRYVHKMERAAHSLLGIINDVLDFSKIEAGKLEMDSAPFDLSEVIDSLASMVGLQAEEKGLELIFRLPPEVPTALVGDALRLGQVLVNLGGNAVKFTERGEVTLSVELLSRCGPRATLRFAVRDSGVGMDAAQCERLFRPFEQVDSSATRRHGGTGLGLAISSHLVRQMGGHLGVQSQPGAGSEFSFTAEFELQPQQPEARVPLLAGRHVLVLDDHRGACEALADMAAGLGLVPDCAKDGWDVLRRVALLPQEGLPYELVLMDRDMPGMDGLQCAQQIGDALPVVLLTGSLNGDELLQRLQHPGTRRREVLAKPVTPQALRRACLSALGLLPPPADDAAEAGDGLPPQARQLAGRRVLLVEDNLINQELAAELLASAGLQVTVAENGQDALERLQHMNFDAVLMDCQMPVMDGYEATRAIRAQPRWAALPVIAMTANAMASDRERAFAAGMDDHIAKPIDVARMFEVLARWMAPGAGRRPAPPPEPSDPLAQVPGLDAAVGRAAAGHNDPLYRRLLLRFGDMQRDFGPQMQAALAHDLPRARRLAHDLRSVSGALGMGPLSRLAGQLEESVRHGEGQADALAAVLAQLQPLIEALDRLPAAEPQ</sequence>
<dbReference type="PROSITE" id="PS50109">
    <property type="entry name" value="HIS_KIN"/>
    <property type="match status" value="1"/>
</dbReference>
<keyword evidence="9 14" id="KW-1133">Transmembrane helix</keyword>
<feature type="modified residue" description="Phosphohistidine" evidence="12">
    <location>
        <position position="783"/>
    </location>
</feature>
<evidence type="ECO:0000259" key="17">
    <source>
        <dbReference type="PROSITE" id="PS50894"/>
    </source>
</evidence>
<dbReference type="PROSITE" id="PS50110">
    <property type="entry name" value="RESPONSE_REGULATORY"/>
    <property type="match status" value="2"/>
</dbReference>
<keyword evidence="11 14" id="KW-0472">Membrane</keyword>
<keyword evidence="10" id="KW-0902">Two-component regulatory system</keyword>
<dbReference type="CDD" id="cd17546">
    <property type="entry name" value="REC_hyHK_CKI1_RcsC-like"/>
    <property type="match status" value="2"/>
</dbReference>
<dbReference type="PANTHER" id="PTHR45339:SF1">
    <property type="entry name" value="HYBRID SIGNAL TRANSDUCTION HISTIDINE KINASE J"/>
    <property type="match status" value="1"/>
</dbReference>
<dbReference type="Gene3D" id="1.20.120.160">
    <property type="entry name" value="HPT domain"/>
    <property type="match status" value="1"/>
</dbReference>
<evidence type="ECO:0000256" key="2">
    <source>
        <dbReference type="ARBA" id="ARBA00004651"/>
    </source>
</evidence>
<reference evidence="18" key="1">
    <citation type="submission" date="2022-05" db="EMBL/GenBank/DDBJ databases">
        <title>An RpoN-dependent PEP-CTERM gene is involved in floc formation of an Aquincola tertiaricarbonis strain.</title>
        <authorList>
            <person name="Qiu D."/>
            <person name="Xia M."/>
        </authorList>
    </citation>
    <scope>NUCLEOTIDE SEQUENCE</scope>
    <source>
        <strain evidence="18">RN12</strain>
    </source>
</reference>
<dbReference type="Gene3D" id="1.10.287.130">
    <property type="match status" value="1"/>
</dbReference>
<dbReference type="SUPFAM" id="SSF47226">
    <property type="entry name" value="Histidine-containing phosphotransfer domain, HPT domain"/>
    <property type="match status" value="1"/>
</dbReference>
<feature type="transmembrane region" description="Helical" evidence="14">
    <location>
        <begin position="30"/>
        <end position="49"/>
    </location>
</feature>
<dbReference type="Pfam" id="PF02518">
    <property type="entry name" value="HATPase_c"/>
    <property type="match status" value="1"/>
</dbReference>
<dbReference type="Pfam" id="PF08447">
    <property type="entry name" value="PAS_3"/>
    <property type="match status" value="1"/>
</dbReference>
<dbReference type="InterPro" id="IPR008207">
    <property type="entry name" value="Sig_transdc_His_kin_Hpt_dom"/>
</dbReference>
<dbReference type="SUPFAM" id="SSF55874">
    <property type="entry name" value="ATPase domain of HSP90 chaperone/DNA topoisomerase II/histidine kinase"/>
    <property type="match status" value="1"/>
</dbReference>
<dbReference type="Gene3D" id="3.30.450.20">
    <property type="entry name" value="PAS domain"/>
    <property type="match status" value="1"/>
</dbReference>
<dbReference type="InterPro" id="IPR036097">
    <property type="entry name" value="HisK_dim/P_sf"/>
</dbReference>
<dbReference type="InterPro" id="IPR005467">
    <property type="entry name" value="His_kinase_dom"/>
</dbReference>
<dbReference type="PANTHER" id="PTHR45339">
    <property type="entry name" value="HYBRID SIGNAL TRANSDUCTION HISTIDINE KINASE J"/>
    <property type="match status" value="1"/>
</dbReference>
<dbReference type="Pfam" id="PF00512">
    <property type="entry name" value="HisKA"/>
    <property type="match status" value="1"/>
</dbReference>
<keyword evidence="6 14" id="KW-0812">Transmembrane</keyword>
<evidence type="ECO:0000259" key="16">
    <source>
        <dbReference type="PROSITE" id="PS50110"/>
    </source>
</evidence>
<dbReference type="CDD" id="cd00130">
    <property type="entry name" value="PAS"/>
    <property type="match status" value="1"/>
</dbReference>
<evidence type="ECO:0000256" key="10">
    <source>
        <dbReference type="ARBA" id="ARBA00023012"/>
    </source>
</evidence>
<evidence type="ECO:0000256" key="9">
    <source>
        <dbReference type="ARBA" id="ARBA00022989"/>
    </source>
</evidence>
<evidence type="ECO:0000256" key="14">
    <source>
        <dbReference type="SAM" id="Phobius"/>
    </source>
</evidence>
<organism evidence="18 19">
    <name type="scientific">Aquincola tertiaricarbonis</name>
    <dbReference type="NCBI Taxonomy" id="391953"/>
    <lineage>
        <taxon>Bacteria</taxon>
        <taxon>Pseudomonadati</taxon>
        <taxon>Pseudomonadota</taxon>
        <taxon>Betaproteobacteria</taxon>
        <taxon>Burkholderiales</taxon>
        <taxon>Sphaerotilaceae</taxon>
        <taxon>Aquincola</taxon>
    </lineage>
</organism>
<feature type="modified residue" description="4-aspartylphosphate" evidence="13">
    <location>
        <position position="642"/>
    </location>
</feature>
<proteinExistence type="predicted"/>
<keyword evidence="4" id="KW-1003">Cell membrane</keyword>
<dbReference type="EMBL" id="CP097636">
    <property type="protein sequence ID" value="URI09689.1"/>
    <property type="molecule type" value="Genomic_DNA"/>
</dbReference>
<dbReference type="InterPro" id="IPR035965">
    <property type="entry name" value="PAS-like_dom_sf"/>
</dbReference>
<evidence type="ECO:0000256" key="12">
    <source>
        <dbReference type="PROSITE-ProRule" id="PRU00110"/>
    </source>
</evidence>
<dbReference type="SMART" id="SM00388">
    <property type="entry name" value="HisKA"/>
    <property type="match status" value="1"/>
</dbReference>
<dbReference type="InterPro" id="IPR036641">
    <property type="entry name" value="HPT_dom_sf"/>
</dbReference>
<dbReference type="InterPro" id="IPR003661">
    <property type="entry name" value="HisK_dim/P_dom"/>
</dbReference>
<dbReference type="Proteomes" id="UP001056201">
    <property type="component" value="Chromosome 2"/>
</dbReference>
<dbReference type="Gene3D" id="3.40.50.2300">
    <property type="match status" value="2"/>
</dbReference>
<evidence type="ECO:0000256" key="1">
    <source>
        <dbReference type="ARBA" id="ARBA00000085"/>
    </source>
</evidence>
<gene>
    <name evidence="18" type="ORF">MW290_29500</name>
</gene>
<dbReference type="InterPro" id="IPR004358">
    <property type="entry name" value="Sig_transdc_His_kin-like_C"/>
</dbReference>
<dbReference type="InterPro" id="IPR000014">
    <property type="entry name" value="PAS"/>
</dbReference>
<dbReference type="SUPFAM" id="SSF52172">
    <property type="entry name" value="CheY-like"/>
    <property type="match status" value="2"/>
</dbReference>
<dbReference type="CDD" id="cd16922">
    <property type="entry name" value="HATPase_EvgS-ArcB-TorS-like"/>
    <property type="match status" value="1"/>
</dbReference>